<evidence type="ECO:0000313" key="12">
    <source>
        <dbReference type="EMBL" id="CAD6239652.1"/>
    </source>
</evidence>
<keyword evidence="8" id="KW-1133">Transmembrane helix</keyword>
<feature type="domain" description="Leucine-rich repeat-containing N-terminal plant-type" evidence="11">
    <location>
        <begin position="17"/>
        <end position="64"/>
    </location>
</feature>
<evidence type="ECO:0000256" key="7">
    <source>
        <dbReference type="ARBA" id="ARBA00022737"/>
    </source>
</evidence>
<protein>
    <recommendedName>
        <fullName evidence="11">Leucine-rich repeat-containing N-terminal plant-type domain-containing protein</fullName>
    </recommendedName>
</protein>
<dbReference type="Pfam" id="PF00560">
    <property type="entry name" value="LRR_1"/>
    <property type="match status" value="4"/>
</dbReference>
<dbReference type="AlphaFoldDB" id="A0A811PEG1"/>
<keyword evidence="9" id="KW-0472">Membrane</keyword>
<dbReference type="PANTHER" id="PTHR48061">
    <property type="entry name" value="LEUCINE-RICH REPEAT RECEPTOR PROTEIN KINASE EMS1-LIKE-RELATED"/>
    <property type="match status" value="1"/>
</dbReference>
<comment type="similarity">
    <text evidence="2">Belongs to the RLP family.</text>
</comment>
<evidence type="ECO:0000259" key="11">
    <source>
        <dbReference type="Pfam" id="PF08263"/>
    </source>
</evidence>
<keyword evidence="5" id="KW-0812">Transmembrane</keyword>
<evidence type="ECO:0000256" key="10">
    <source>
        <dbReference type="ARBA" id="ARBA00023180"/>
    </source>
</evidence>
<keyword evidence="4" id="KW-0433">Leucine-rich repeat</keyword>
<dbReference type="Proteomes" id="UP000604825">
    <property type="component" value="Unassembled WGS sequence"/>
</dbReference>
<dbReference type="Pfam" id="PF08263">
    <property type="entry name" value="LRRNT_2"/>
    <property type="match status" value="1"/>
</dbReference>
<name>A0A811PEG1_9POAL</name>
<dbReference type="Pfam" id="PF13516">
    <property type="entry name" value="LRR_6"/>
    <property type="match status" value="1"/>
</dbReference>
<evidence type="ECO:0000256" key="8">
    <source>
        <dbReference type="ARBA" id="ARBA00022989"/>
    </source>
</evidence>
<evidence type="ECO:0000256" key="1">
    <source>
        <dbReference type="ARBA" id="ARBA00004251"/>
    </source>
</evidence>
<evidence type="ECO:0000256" key="4">
    <source>
        <dbReference type="ARBA" id="ARBA00022614"/>
    </source>
</evidence>
<evidence type="ECO:0000313" key="13">
    <source>
        <dbReference type="Proteomes" id="UP000604825"/>
    </source>
</evidence>
<dbReference type="EMBL" id="CAJGYO010000006">
    <property type="protein sequence ID" value="CAD6239652.1"/>
    <property type="molecule type" value="Genomic_DNA"/>
</dbReference>
<evidence type="ECO:0000256" key="2">
    <source>
        <dbReference type="ARBA" id="ARBA00009592"/>
    </source>
</evidence>
<evidence type="ECO:0000256" key="9">
    <source>
        <dbReference type="ARBA" id="ARBA00023136"/>
    </source>
</evidence>
<reference evidence="12" key="1">
    <citation type="submission" date="2020-10" db="EMBL/GenBank/DDBJ databases">
        <authorList>
            <person name="Han B."/>
            <person name="Lu T."/>
            <person name="Zhao Q."/>
            <person name="Huang X."/>
            <person name="Zhao Y."/>
        </authorList>
    </citation>
    <scope>NUCLEOTIDE SEQUENCE</scope>
</reference>
<evidence type="ECO:0000256" key="3">
    <source>
        <dbReference type="ARBA" id="ARBA00022475"/>
    </source>
</evidence>
<keyword evidence="10" id="KW-0325">Glycoprotein</keyword>
<keyword evidence="6" id="KW-0732">Signal</keyword>
<dbReference type="PANTHER" id="PTHR48061:SF48">
    <property type="entry name" value="OS01G0162500 PROTEIN"/>
    <property type="match status" value="1"/>
</dbReference>
<gene>
    <name evidence="12" type="ORF">NCGR_LOCUS26545</name>
</gene>
<comment type="subcellular location">
    <subcellularLocation>
        <location evidence="1">Cell membrane</location>
        <topology evidence="1">Single-pass type I membrane protein</topology>
    </subcellularLocation>
</comment>
<keyword evidence="3" id="KW-1003">Cell membrane</keyword>
<dbReference type="Gene3D" id="3.80.10.10">
    <property type="entry name" value="Ribonuclease Inhibitor"/>
    <property type="match status" value="4"/>
</dbReference>
<dbReference type="InterPro" id="IPR013210">
    <property type="entry name" value="LRR_N_plant-typ"/>
</dbReference>
<dbReference type="InterPro" id="IPR003591">
    <property type="entry name" value="Leu-rich_rpt_typical-subtyp"/>
</dbReference>
<evidence type="ECO:0000256" key="6">
    <source>
        <dbReference type="ARBA" id="ARBA00022729"/>
    </source>
</evidence>
<organism evidence="12 13">
    <name type="scientific">Miscanthus lutarioriparius</name>
    <dbReference type="NCBI Taxonomy" id="422564"/>
    <lineage>
        <taxon>Eukaryota</taxon>
        <taxon>Viridiplantae</taxon>
        <taxon>Streptophyta</taxon>
        <taxon>Embryophyta</taxon>
        <taxon>Tracheophyta</taxon>
        <taxon>Spermatophyta</taxon>
        <taxon>Magnoliopsida</taxon>
        <taxon>Liliopsida</taxon>
        <taxon>Poales</taxon>
        <taxon>Poaceae</taxon>
        <taxon>PACMAD clade</taxon>
        <taxon>Panicoideae</taxon>
        <taxon>Andropogonodae</taxon>
        <taxon>Andropogoneae</taxon>
        <taxon>Saccharinae</taxon>
        <taxon>Miscanthus</taxon>
    </lineage>
</organism>
<dbReference type="FunFam" id="3.80.10.10:FF:000095">
    <property type="entry name" value="LRR receptor-like serine/threonine-protein kinase GSO1"/>
    <property type="match status" value="1"/>
</dbReference>
<dbReference type="SMART" id="SM00369">
    <property type="entry name" value="LRR_TYP"/>
    <property type="match status" value="3"/>
</dbReference>
<dbReference type="InterPro" id="IPR001611">
    <property type="entry name" value="Leu-rich_rpt"/>
</dbReference>
<dbReference type="GO" id="GO:0005886">
    <property type="term" value="C:plasma membrane"/>
    <property type="evidence" value="ECO:0007669"/>
    <property type="project" value="UniProtKB-SubCell"/>
</dbReference>
<proteinExistence type="inferred from homology"/>
<dbReference type="InterPro" id="IPR032675">
    <property type="entry name" value="LRR_dom_sf"/>
</dbReference>
<dbReference type="InterPro" id="IPR046956">
    <property type="entry name" value="RLP23-like"/>
</dbReference>
<dbReference type="SUPFAM" id="SSF52058">
    <property type="entry name" value="L domain-like"/>
    <property type="match status" value="1"/>
</dbReference>
<keyword evidence="13" id="KW-1185">Reference proteome</keyword>
<evidence type="ECO:0000256" key="5">
    <source>
        <dbReference type="ARBA" id="ARBA00022692"/>
    </source>
</evidence>
<accession>A0A811PEG1</accession>
<sequence>MAHFADPLPPPPVLCRPDQASALLRLKSSFSTDGWGLFDREDVCTALASWRAGTDCCGWEGVCCGGHADGRVTTLDLGHCGLQSGLLHPALFDLTSLRRHLDPSWNSFNESQIPAVGFERLVELVHLNLSNCGFAGQIPDGIRQLTKLVFFDLSTKIDLIDEYSEYYTVAGWWDELLVVEPNISSFVANLSHLQELYLGRVDLSDNGASWCSAFSNSTTSQLQVLSLPYTGLKSPICGSVSTITSLTEVNLQYNELYGRIPESFADLPSLSVLRLTYNFLDGWLPSRIFQNKKLTAIDVRYNFKLSGSLPNFSSDSIIVDLLVTGTNFSGPVPSSISNLRSLNNLGIASTYFSQELPSSIGELRSLSSLQLPSVLRHLHSVQYLDLSNNQIHGTIPHWAWETWKSLVVLDLSHNKFNSTGYDSISPIDIGVIVLSFNLFQGPIPIPGPSTEVLDCSNNEFSSIPLNFGSHFVYFNYFDAYANNLSGKIPPSICGAWTMDVIDLSYNNLSGSIPSCLMEGTSVTLLKLRRNRLHGELPNNMNQNCSFEALDLNYNQIKGKLPRSLVSCGGLEVFDIGNNHINDIFPCWLSMLPELQVLVLKDNKFVGEVGPSTAGEKNNCEFIKLRILDLASNKFPGTLQDEWFMTMKSMVSISVNESLDNHVSQLGQTYQFTDAITYRGNEEVTISTTLSTLVRIDVSDNAFHGAIPKSIGDLGLLNGVNMSHNAFTGPIPPQFNLVL</sequence>
<keyword evidence="7" id="KW-0677">Repeat</keyword>
<comment type="caution">
    <text evidence="12">The sequence shown here is derived from an EMBL/GenBank/DDBJ whole genome shotgun (WGS) entry which is preliminary data.</text>
</comment>
<dbReference type="Pfam" id="PF13855">
    <property type="entry name" value="LRR_8"/>
    <property type="match status" value="1"/>
</dbReference>
<dbReference type="SUPFAM" id="SSF52047">
    <property type="entry name" value="RNI-like"/>
    <property type="match status" value="2"/>
</dbReference>
<dbReference type="OrthoDB" id="1394818at2759"/>